<keyword evidence="2" id="KW-1185">Reference proteome</keyword>
<proteinExistence type="predicted"/>
<dbReference type="RefSeq" id="WP_013453538.1">
    <property type="nucleotide sequence ID" value="NC_014759.1"/>
</dbReference>
<sequence>MYKIENGDFGNLIPVTSEEHRIIVMVREKLIEHGIPVHELYQYAFDHKKQKQLKRLGYKKDKVKEIRQAALNTFLIEQTEKVHLYIIKSNVVTQLSTEEFITGIIKSEADTVFFEIVNGQIELAKSNNFNLINIDLQVPPSFQNIYDLIESGVNVSLVTTESETFRPLITEFRDSSEGKLTRKMFTDFSEIEVEMNPVRKEGTVYSRDDFDSDGEMLMNVIASQYDLKTNQESIRKEVEKLDRSEGYLTRFIGISFLLHNLDEVNDLSNMLVHHLYIYHLAVYEVLNPKNDIPDEVIVEIEKLKQGINFTNNEMIEALRDILAYSVSDKIGDTYNKMNFFMLLQTEISISEKSEEELQSNILLLDKLETDIEKLVGTIVLFNYYDMYNPEGYDYIEGLYYAALDEIGDYIHGELDLDKIGHLMQYVDDENGEDLGDVLMELQDDLIEKLMYFKHRQLFEVRI</sequence>
<dbReference type="HOGENOM" id="CLU_591619_0_0_10"/>
<organism evidence="1 2">
    <name type="scientific">Marivirga tractuosa (strain ATCC 23168 / DSM 4126 / NBRC 15989 / NCIMB 1408 / VKM B-1430 / H-43)</name>
    <name type="common">Microscilla tractuosa</name>
    <name type="synonym">Flexibacter tractuosus</name>
    <dbReference type="NCBI Taxonomy" id="643867"/>
    <lineage>
        <taxon>Bacteria</taxon>
        <taxon>Pseudomonadati</taxon>
        <taxon>Bacteroidota</taxon>
        <taxon>Cytophagia</taxon>
        <taxon>Cytophagales</taxon>
        <taxon>Marivirgaceae</taxon>
        <taxon>Marivirga</taxon>
    </lineage>
</organism>
<accession>E4TMV8</accession>
<dbReference type="Proteomes" id="UP000008720">
    <property type="component" value="Chromosome"/>
</dbReference>
<evidence type="ECO:0000313" key="1">
    <source>
        <dbReference type="EMBL" id="ADR21389.1"/>
    </source>
</evidence>
<name>E4TMV8_MARTH</name>
<dbReference type="KEGG" id="mtt:Ftrac_1399"/>
<dbReference type="STRING" id="643867.Ftrac_1399"/>
<dbReference type="EMBL" id="CP002349">
    <property type="protein sequence ID" value="ADR21389.1"/>
    <property type="molecule type" value="Genomic_DNA"/>
</dbReference>
<gene>
    <name evidence="1" type="ordered locus">Ftrac_1399</name>
</gene>
<protein>
    <submittedName>
        <fullName evidence="1">Uncharacterized protein</fullName>
    </submittedName>
</protein>
<reference evidence="1 2" key="1">
    <citation type="journal article" date="2011" name="Stand. Genomic Sci.">
        <title>Complete genome sequence of Marivirga tractuosa type strain (H-43).</title>
        <authorList>
            <person name="Pagani I."/>
            <person name="Chertkov O."/>
            <person name="Lapidus A."/>
            <person name="Lucas S."/>
            <person name="Del Rio T.G."/>
            <person name="Tice H."/>
            <person name="Copeland A."/>
            <person name="Cheng J.F."/>
            <person name="Nolan M."/>
            <person name="Saunders E."/>
            <person name="Pitluck S."/>
            <person name="Held B."/>
            <person name="Goodwin L."/>
            <person name="Liolios K."/>
            <person name="Ovchinikova G."/>
            <person name="Ivanova N."/>
            <person name="Mavromatis K."/>
            <person name="Pati A."/>
            <person name="Chen A."/>
            <person name="Palaniappan K."/>
            <person name="Land M."/>
            <person name="Hauser L."/>
            <person name="Jeffries C.D."/>
            <person name="Detter J.C."/>
            <person name="Han C."/>
            <person name="Tapia R."/>
            <person name="Ngatchou-Djao O.D."/>
            <person name="Rohde M."/>
            <person name="Goker M."/>
            <person name="Spring S."/>
            <person name="Sikorski J."/>
            <person name="Woyke T."/>
            <person name="Bristow J."/>
            <person name="Eisen J.A."/>
            <person name="Markowitz V."/>
            <person name="Hugenholtz P."/>
            <person name="Klenk H.P."/>
            <person name="Kyrpides N.C."/>
        </authorList>
    </citation>
    <scope>NUCLEOTIDE SEQUENCE [LARGE SCALE GENOMIC DNA]</scope>
    <source>
        <strain evidence="2">ATCC 23168 / DSM 4126 / NBRC 15989 / NCIMB 1408 / VKM B-1430 / H-43</strain>
    </source>
</reference>
<evidence type="ECO:0000313" key="2">
    <source>
        <dbReference type="Proteomes" id="UP000008720"/>
    </source>
</evidence>
<dbReference type="AlphaFoldDB" id="E4TMV8"/>